<dbReference type="RefSeq" id="WP_141269053.1">
    <property type="nucleotide sequence ID" value="NZ_BJNW01000005.1"/>
</dbReference>
<dbReference type="Proteomes" id="UP000315730">
    <property type="component" value="Unassembled WGS sequence"/>
</dbReference>
<reference evidence="1 2" key="1">
    <citation type="submission" date="2019-06" db="EMBL/GenBank/DDBJ databases">
        <title>Whole genome shotgun sequence of Kocuria varians NBRC 15358.</title>
        <authorList>
            <person name="Hosoyama A."/>
            <person name="Uohara A."/>
            <person name="Ohji S."/>
            <person name="Ichikawa N."/>
        </authorList>
    </citation>
    <scope>NUCLEOTIDE SEQUENCE [LARGE SCALE GENOMIC DNA]</scope>
    <source>
        <strain evidence="1 2">NBRC 15358</strain>
    </source>
</reference>
<organism evidence="1 2">
    <name type="scientific">Kocuria varians</name>
    <name type="common">Micrococcus varians</name>
    <dbReference type="NCBI Taxonomy" id="1272"/>
    <lineage>
        <taxon>Bacteria</taxon>
        <taxon>Bacillati</taxon>
        <taxon>Actinomycetota</taxon>
        <taxon>Actinomycetes</taxon>
        <taxon>Micrococcales</taxon>
        <taxon>Micrococcaceae</taxon>
        <taxon>Kocuria</taxon>
    </lineage>
</organism>
<keyword evidence="2" id="KW-1185">Reference proteome</keyword>
<proteinExistence type="predicted"/>
<dbReference type="GO" id="GO:0008897">
    <property type="term" value="F:holo-[acyl-carrier-protein] synthase activity"/>
    <property type="evidence" value="ECO:0007669"/>
    <property type="project" value="InterPro"/>
</dbReference>
<gene>
    <name evidence="1" type="ORF">KVA01_08200</name>
</gene>
<dbReference type="EMBL" id="BJNW01000005">
    <property type="protein sequence ID" value="GEC98665.1"/>
    <property type="molecule type" value="Genomic_DNA"/>
</dbReference>
<dbReference type="SUPFAM" id="SSF56214">
    <property type="entry name" value="4'-phosphopantetheinyl transferase"/>
    <property type="match status" value="2"/>
</dbReference>
<dbReference type="GO" id="GO:0000287">
    <property type="term" value="F:magnesium ion binding"/>
    <property type="evidence" value="ECO:0007669"/>
    <property type="project" value="InterPro"/>
</dbReference>
<evidence type="ECO:0000313" key="1">
    <source>
        <dbReference type="EMBL" id="GEC98665.1"/>
    </source>
</evidence>
<dbReference type="STRING" id="1272.GCA_900014985_00179"/>
<evidence type="ECO:0008006" key="3">
    <source>
        <dbReference type="Google" id="ProtNLM"/>
    </source>
</evidence>
<evidence type="ECO:0000313" key="2">
    <source>
        <dbReference type="Proteomes" id="UP000315730"/>
    </source>
</evidence>
<dbReference type="InterPro" id="IPR037143">
    <property type="entry name" value="4-PPantetheinyl_Trfase_dom_sf"/>
</dbReference>
<dbReference type="OrthoDB" id="4882756at2"/>
<dbReference type="Gene3D" id="3.90.470.20">
    <property type="entry name" value="4'-phosphopantetheinyl transferase domain"/>
    <property type="match status" value="1"/>
</dbReference>
<accession>A0A4Y4D0F1</accession>
<dbReference type="AlphaFoldDB" id="A0A4Y4D0F1"/>
<sequence>MSTRTAPLRQPVWAQLRRRVPGAPADLTLHVLPLDQVRAWAQSATACLSEEELARAHGIEETSARELFVVSRVALRHVLGHRLGCSPRDVPVAHDPLTGAPLEVHGRARTVAGAHGDAGPELGFSPVLGGVRPVRFSVSRAAGIVAVVTAQCEVGVDVERVQSGVETDVLLEILRPVDRTRLLKLRGRRRALEVTRAWVRVGALLKGWGTGLARDPASVNVGPGTRASYGRGWSVGDVRCPARENTRLAVAWRTDPAPQG</sequence>
<comment type="caution">
    <text evidence="1">The sequence shown here is derived from an EMBL/GenBank/DDBJ whole genome shotgun (WGS) entry which is preliminary data.</text>
</comment>
<name>A0A4Y4D0F1_KOCVA</name>
<protein>
    <recommendedName>
        <fullName evidence="3">4'-phosphopantetheinyl transferase domain-containing protein</fullName>
    </recommendedName>
</protein>